<dbReference type="Proteomes" id="UP000320176">
    <property type="component" value="Unassembled WGS sequence"/>
</dbReference>
<accession>A0A5C5ZXW0</accession>
<protein>
    <submittedName>
        <fullName evidence="1">Uncharacterized protein</fullName>
    </submittedName>
</protein>
<sequence length="100" mass="11518">MIHYTCDRCKQKIDPNTQVRYVVTIDVQTADDAMGVYDEEVDQLAELHLELESLNEAIDIDDSVETVDREQYDLCEDCHRQFLKNPLGRDPLLAIGFSNN</sequence>
<proteinExistence type="predicted"/>
<reference evidence="1 2" key="1">
    <citation type="submission" date="2019-02" db="EMBL/GenBank/DDBJ databases">
        <title>Deep-cultivation of Planctomycetes and their phenomic and genomic characterization uncovers novel biology.</title>
        <authorList>
            <person name="Wiegand S."/>
            <person name="Jogler M."/>
            <person name="Boedeker C."/>
            <person name="Pinto D."/>
            <person name="Vollmers J."/>
            <person name="Rivas-Marin E."/>
            <person name="Kohn T."/>
            <person name="Peeters S.H."/>
            <person name="Heuer A."/>
            <person name="Rast P."/>
            <person name="Oberbeckmann S."/>
            <person name="Bunk B."/>
            <person name="Jeske O."/>
            <person name="Meyerdierks A."/>
            <person name="Storesund J.E."/>
            <person name="Kallscheuer N."/>
            <person name="Luecker S."/>
            <person name="Lage O.M."/>
            <person name="Pohl T."/>
            <person name="Merkel B.J."/>
            <person name="Hornburger P."/>
            <person name="Mueller R.-W."/>
            <person name="Bruemmer F."/>
            <person name="Labrenz M."/>
            <person name="Spormann A.M."/>
            <person name="Op Den Camp H."/>
            <person name="Overmann J."/>
            <person name="Amann R."/>
            <person name="Jetten M.S.M."/>
            <person name="Mascher T."/>
            <person name="Medema M.H."/>
            <person name="Devos D.P."/>
            <person name="Kaster A.-K."/>
            <person name="Ovreas L."/>
            <person name="Rohde M."/>
            <person name="Galperin M.Y."/>
            <person name="Jogler C."/>
        </authorList>
    </citation>
    <scope>NUCLEOTIDE SEQUENCE [LARGE SCALE GENOMIC DNA]</scope>
    <source>
        <strain evidence="1 2">Pla52n</strain>
    </source>
</reference>
<dbReference type="OrthoDB" id="285275at2"/>
<organism evidence="1 2">
    <name type="scientific">Stieleria varia</name>
    <dbReference type="NCBI Taxonomy" id="2528005"/>
    <lineage>
        <taxon>Bacteria</taxon>
        <taxon>Pseudomonadati</taxon>
        <taxon>Planctomycetota</taxon>
        <taxon>Planctomycetia</taxon>
        <taxon>Pirellulales</taxon>
        <taxon>Pirellulaceae</taxon>
        <taxon>Stieleria</taxon>
    </lineage>
</organism>
<evidence type="ECO:0000313" key="2">
    <source>
        <dbReference type="Proteomes" id="UP000320176"/>
    </source>
</evidence>
<comment type="caution">
    <text evidence="1">The sequence shown here is derived from an EMBL/GenBank/DDBJ whole genome shotgun (WGS) entry which is preliminary data.</text>
</comment>
<name>A0A5C5ZXW0_9BACT</name>
<gene>
    <name evidence="1" type="ORF">Pla52n_64060</name>
</gene>
<dbReference type="RefSeq" id="WP_146523312.1">
    <property type="nucleotide sequence ID" value="NZ_CP151726.1"/>
</dbReference>
<dbReference type="EMBL" id="SJPN01000012">
    <property type="protein sequence ID" value="TWT92109.1"/>
    <property type="molecule type" value="Genomic_DNA"/>
</dbReference>
<keyword evidence="2" id="KW-1185">Reference proteome</keyword>
<evidence type="ECO:0000313" key="1">
    <source>
        <dbReference type="EMBL" id="TWT92109.1"/>
    </source>
</evidence>
<dbReference type="AlphaFoldDB" id="A0A5C5ZXW0"/>